<comment type="similarity">
    <text evidence="1">Belongs to the heat shock protein 70 family.</text>
</comment>
<dbReference type="InterPro" id="IPR048950">
    <property type="entry name" value="Ppx_GppA_C"/>
</dbReference>
<dbReference type="Pfam" id="PF21447">
    <property type="entry name" value="Ppx-GppA_III"/>
    <property type="match status" value="1"/>
</dbReference>
<dbReference type="SUPFAM" id="SSF109604">
    <property type="entry name" value="HD-domain/PDEase-like"/>
    <property type="match status" value="1"/>
</dbReference>
<dbReference type="InterPro" id="IPR043129">
    <property type="entry name" value="ATPase_NBD"/>
</dbReference>
<dbReference type="PANTHER" id="PTHR30005">
    <property type="entry name" value="EXOPOLYPHOSPHATASE"/>
    <property type="match status" value="1"/>
</dbReference>
<evidence type="ECO:0000256" key="1">
    <source>
        <dbReference type="ARBA" id="ARBA00007381"/>
    </source>
</evidence>
<gene>
    <name evidence="5" type="ORF">BE21_05805</name>
</gene>
<dbReference type="PIRSF" id="PIRSF001267">
    <property type="entry name" value="Pyrophosphatase_GppA_Ppx"/>
    <property type="match status" value="1"/>
</dbReference>
<evidence type="ECO:0008006" key="7">
    <source>
        <dbReference type="Google" id="ProtNLM"/>
    </source>
</evidence>
<protein>
    <recommendedName>
        <fullName evidence="7">Exopolyphosphatase</fullName>
    </recommendedName>
</protein>
<accession>A0A150TBG4</accession>
<dbReference type="GO" id="GO:0016462">
    <property type="term" value="F:pyrophosphatase activity"/>
    <property type="evidence" value="ECO:0007669"/>
    <property type="project" value="TreeGrafter"/>
</dbReference>
<sequence>MARLAAIDIGSNAIRLRIVDVDPPALGAFGGGREPSLAGGPAGARDAPRFHPFRDVHADRASVRLGHDVFTKGRLESGVIGAACEALRRFRTAMDAAKVDRYRAVATSAAREAQNGDLFVERAAREAGVHIEVIEGVEEARLVQLAVLERVALGDRTALLVDIGGGSTELTLLRGRRAVFSRSLPLGTVRMVETFLEDRRPVDAGHRRLVEEYVDRVMVDATREIVELLGEGSGAGIDLLVGTGGNIETLADLCPQPGAPVEGRAIDVAAMSRLLDELVSKTPEERAQIYGLRPDRADTIVPAATILGRVAQAFVQPFIVAPGVGLKEGVLVDLAHAHFLGPDFRGEAAAVSDACTRLGRRYHFDEQHGALVARFAERLFDDLAPRHRLGQRDRILLRAAALLHDIGDFVRYEGHHKHSYYIIAHSDLMGLTPEERAIVANIARYHRKSPPSMDHDNFRALSRDARAKVKAMASILRIADALDREHRAKVADVSGRIEEDTLVLEVQGAEDRALEEWTVVAKAGMLRDALGLDVRMVDATPRSHPPTSGATSGG</sequence>
<dbReference type="InterPro" id="IPR003607">
    <property type="entry name" value="HD/PDEase_dom"/>
</dbReference>
<dbReference type="EMBL" id="JEME01003190">
    <property type="protein sequence ID" value="KYG02024.1"/>
    <property type="molecule type" value="Genomic_DNA"/>
</dbReference>
<feature type="domain" description="Ppx/GppA phosphatase N-terminal" evidence="3">
    <location>
        <begin position="53"/>
        <end position="338"/>
    </location>
</feature>
<feature type="domain" description="Ppx/GppA phosphatase C-terminal" evidence="4">
    <location>
        <begin position="355"/>
        <end position="507"/>
    </location>
</feature>
<proteinExistence type="inferred from homology"/>
<dbReference type="CDD" id="cd00077">
    <property type="entry name" value="HDc"/>
    <property type="match status" value="1"/>
</dbReference>
<evidence type="ECO:0000313" key="6">
    <source>
        <dbReference type="Proteomes" id="UP000075502"/>
    </source>
</evidence>
<dbReference type="Gene3D" id="3.30.420.40">
    <property type="match status" value="1"/>
</dbReference>
<dbReference type="Gene3D" id="3.30.420.150">
    <property type="entry name" value="Exopolyphosphatase. Domain 2"/>
    <property type="match status" value="1"/>
</dbReference>
<dbReference type="Proteomes" id="UP000075502">
    <property type="component" value="Unassembled WGS sequence"/>
</dbReference>
<dbReference type="SUPFAM" id="SSF53067">
    <property type="entry name" value="Actin-like ATPase domain"/>
    <property type="match status" value="2"/>
</dbReference>
<keyword evidence="2" id="KW-0378">Hydrolase</keyword>
<dbReference type="InterPro" id="IPR050273">
    <property type="entry name" value="GppA/Ppx_hydrolase"/>
</dbReference>
<dbReference type="Pfam" id="PF02541">
    <property type="entry name" value="Ppx-GppA"/>
    <property type="match status" value="1"/>
</dbReference>
<dbReference type="InterPro" id="IPR030673">
    <property type="entry name" value="PyroPPase_GppA_Ppx"/>
</dbReference>
<dbReference type="InterPro" id="IPR018181">
    <property type="entry name" value="Heat_shock_70_CS"/>
</dbReference>
<evidence type="ECO:0000256" key="2">
    <source>
        <dbReference type="ARBA" id="ARBA00022801"/>
    </source>
</evidence>
<evidence type="ECO:0000259" key="3">
    <source>
        <dbReference type="Pfam" id="PF02541"/>
    </source>
</evidence>
<comment type="caution">
    <text evidence="5">The sequence shown here is derived from an EMBL/GenBank/DDBJ whole genome shotgun (WGS) entry which is preliminary data.</text>
</comment>
<dbReference type="InterPro" id="IPR003695">
    <property type="entry name" value="Ppx_GppA_N"/>
</dbReference>
<organism evidence="5 6">
    <name type="scientific">Sorangium cellulosum</name>
    <name type="common">Polyangium cellulosum</name>
    <dbReference type="NCBI Taxonomy" id="56"/>
    <lineage>
        <taxon>Bacteria</taxon>
        <taxon>Pseudomonadati</taxon>
        <taxon>Myxococcota</taxon>
        <taxon>Polyangia</taxon>
        <taxon>Polyangiales</taxon>
        <taxon>Polyangiaceae</taxon>
        <taxon>Sorangium</taxon>
    </lineage>
</organism>
<evidence type="ECO:0000313" key="5">
    <source>
        <dbReference type="EMBL" id="KYG02024.1"/>
    </source>
</evidence>
<dbReference type="PANTHER" id="PTHR30005:SF0">
    <property type="entry name" value="RETROGRADE REGULATION PROTEIN 2"/>
    <property type="match status" value="1"/>
</dbReference>
<evidence type="ECO:0000259" key="4">
    <source>
        <dbReference type="Pfam" id="PF21447"/>
    </source>
</evidence>
<dbReference type="PROSITE" id="PS00329">
    <property type="entry name" value="HSP70_2"/>
    <property type="match status" value="1"/>
</dbReference>
<name>A0A150TBG4_SORCE</name>
<dbReference type="AlphaFoldDB" id="A0A150TBG4"/>
<dbReference type="Gene3D" id="1.10.3210.10">
    <property type="entry name" value="Hypothetical protein af1432"/>
    <property type="match status" value="1"/>
</dbReference>
<dbReference type="CDD" id="cd24006">
    <property type="entry name" value="ASKHA_NBD_PPX_GppA"/>
    <property type="match status" value="1"/>
</dbReference>
<reference evidence="5 6" key="1">
    <citation type="submission" date="2014-02" db="EMBL/GenBank/DDBJ databases">
        <title>The small core and large imbalanced accessory genome model reveals a collaborative survival strategy of Sorangium cellulosum strains in nature.</title>
        <authorList>
            <person name="Han K."/>
            <person name="Peng R."/>
            <person name="Blom J."/>
            <person name="Li Y.-Z."/>
        </authorList>
    </citation>
    <scope>NUCLEOTIDE SEQUENCE [LARGE SCALE GENOMIC DNA]</scope>
    <source>
        <strain evidence="5 6">So0007-03</strain>
    </source>
</reference>